<dbReference type="SMART" id="SM00421">
    <property type="entry name" value="HTH_LUXR"/>
    <property type="match status" value="1"/>
</dbReference>
<dbReference type="InterPro" id="IPR058245">
    <property type="entry name" value="NreC/VraR/RcsB-like_REC"/>
</dbReference>
<dbReference type="GO" id="GO:0006355">
    <property type="term" value="P:regulation of DNA-templated transcription"/>
    <property type="evidence" value="ECO:0007669"/>
    <property type="project" value="InterPro"/>
</dbReference>
<reference evidence="6 7" key="1">
    <citation type="submission" date="2016-01" db="EMBL/GenBank/DDBJ databases">
        <title>High potential of lignocellulose degradation of a new Verrucomicrobia species.</title>
        <authorList>
            <person name="Wang Y."/>
            <person name="Shi Y."/>
            <person name="Qiu Z."/>
            <person name="Liu S."/>
            <person name="Yang H."/>
        </authorList>
    </citation>
    <scope>NUCLEOTIDE SEQUENCE [LARGE SCALE GENOMIC DNA]</scope>
    <source>
        <strain evidence="6 7">TSB47</strain>
    </source>
</reference>
<dbReference type="CDD" id="cd06170">
    <property type="entry name" value="LuxR_C_like"/>
    <property type="match status" value="1"/>
</dbReference>
<dbReference type="GO" id="GO:0003677">
    <property type="term" value="F:DNA binding"/>
    <property type="evidence" value="ECO:0007669"/>
    <property type="project" value="UniProtKB-KW"/>
</dbReference>
<dbReference type="InterPro" id="IPR051015">
    <property type="entry name" value="EvgA-like"/>
</dbReference>
<evidence type="ECO:0000313" key="7">
    <source>
        <dbReference type="Proteomes" id="UP000078486"/>
    </source>
</evidence>
<proteinExistence type="predicted"/>
<evidence type="ECO:0000256" key="1">
    <source>
        <dbReference type="ARBA" id="ARBA00022553"/>
    </source>
</evidence>
<feature type="domain" description="HTH luxR-type" evidence="4">
    <location>
        <begin position="132"/>
        <end position="197"/>
    </location>
</feature>
<keyword evidence="1 3" id="KW-0597">Phosphoprotein</keyword>
<dbReference type="OrthoDB" id="9782896at2"/>
<dbReference type="Pfam" id="PF00072">
    <property type="entry name" value="Response_reg"/>
    <property type="match status" value="1"/>
</dbReference>
<dbReference type="PROSITE" id="PS00622">
    <property type="entry name" value="HTH_LUXR_1"/>
    <property type="match status" value="1"/>
</dbReference>
<comment type="caution">
    <text evidence="6">The sequence shown here is derived from an EMBL/GenBank/DDBJ whole genome shotgun (WGS) entry which is preliminary data.</text>
</comment>
<dbReference type="SMART" id="SM00448">
    <property type="entry name" value="REC"/>
    <property type="match status" value="1"/>
</dbReference>
<dbReference type="GO" id="GO:0000160">
    <property type="term" value="P:phosphorelay signal transduction system"/>
    <property type="evidence" value="ECO:0007669"/>
    <property type="project" value="InterPro"/>
</dbReference>
<name>A0A178IPE5_9BACT</name>
<dbReference type="InterPro" id="IPR016032">
    <property type="entry name" value="Sig_transdc_resp-reg_C-effctor"/>
</dbReference>
<evidence type="ECO:0000259" key="5">
    <source>
        <dbReference type="PROSITE" id="PS50110"/>
    </source>
</evidence>
<dbReference type="Gene3D" id="3.40.50.2300">
    <property type="match status" value="1"/>
</dbReference>
<dbReference type="PANTHER" id="PTHR45566">
    <property type="entry name" value="HTH-TYPE TRANSCRIPTIONAL REGULATOR YHJB-RELATED"/>
    <property type="match status" value="1"/>
</dbReference>
<dbReference type="EMBL" id="LRRQ01000023">
    <property type="protein sequence ID" value="OAM91571.1"/>
    <property type="molecule type" value="Genomic_DNA"/>
</dbReference>
<protein>
    <submittedName>
        <fullName evidence="6">Two-component system response regulator</fullName>
    </submittedName>
</protein>
<feature type="domain" description="Response regulatory" evidence="5">
    <location>
        <begin position="1"/>
        <end position="116"/>
    </location>
</feature>
<dbReference type="InterPro" id="IPR000792">
    <property type="entry name" value="Tscrpt_reg_LuxR_C"/>
</dbReference>
<sequence>MAVADDHRVIRDGIAALLRGYQGFEYAGEASSGTELAGLVERAEPDVLVTDLSMPGSPGMEFLRGLREKRPEMFIVVLTMHATLLAMQEAFEAGAHAFVAKDDSFEDFIKILRRVCAGEKCVRSRTLEELGESERAPQLTAREREVLELMTRGFSSKEIGSRLGISQRTVEIHRGNLFQKFKVTKVTELVALGLASGVVPMTPATLRDHLSGL</sequence>
<dbReference type="AlphaFoldDB" id="A0A178IPE5"/>
<evidence type="ECO:0000313" key="6">
    <source>
        <dbReference type="EMBL" id="OAM91571.1"/>
    </source>
</evidence>
<evidence type="ECO:0000256" key="2">
    <source>
        <dbReference type="ARBA" id="ARBA00023125"/>
    </source>
</evidence>
<dbReference type="InterPro" id="IPR001789">
    <property type="entry name" value="Sig_transdc_resp-reg_receiver"/>
</dbReference>
<evidence type="ECO:0000256" key="3">
    <source>
        <dbReference type="PROSITE-ProRule" id="PRU00169"/>
    </source>
</evidence>
<dbReference type="PRINTS" id="PR00038">
    <property type="entry name" value="HTHLUXR"/>
</dbReference>
<feature type="modified residue" description="4-aspartylphosphate" evidence="3">
    <location>
        <position position="51"/>
    </location>
</feature>
<dbReference type="STRING" id="1184151.AW736_02645"/>
<organism evidence="6 7">
    <name type="scientific">Termitidicoccus mucosus</name>
    <dbReference type="NCBI Taxonomy" id="1184151"/>
    <lineage>
        <taxon>Bacteria</taxon>
        <taxon>Pseudomonadati</taxon>
        <taxon>Verrucomicrobiota</taxon>
        <taxon>Opitutia</taxon>
        <taxon>Opitutales</taxon>
        <taxon>Opitutaceae</taxon>
        <taxon>Termitidicoccus</taxon>
    </lineage>
</organism>
<dbReference type="InterPro" id="IPR011006">
    <property type="entry name" value="CheY-like_superfamily"/>
</dbReference>
<dbReference type="PROSITE" id="PS50110">
    <property type="entry name" value="RESPONSE_REGULATORY"/>
    <property type="match status" value="1"/>
</dbReference>
<dbReference type="SUPFAM" id="SSF52172">
    <property type="entry name" value="CheY-like"/>
    <property type="match status" value="1"/>
</dbReference>
<dbReference type="CDD" id="cd17535">
    <property type="entry name" value="REC_NarL-like"/>
    <property type="match status" value="1"/>
</dbReference>
<keyword evidence="2" id="KW-0238">DNA-binding</keyword>
<dbReference type="Proteomes" id="UP000078486">
    <property type="component" value="Unassembled WGS sequence"/>
</dbReference>
<gene>
    <name evidence="6" type="ORF">AW736_02645</name>
</gene>
<dbReference type="Pfam" id="PF00196">
    <property type="entry name" value="GerE"/>
    <property type="match status" value="1"/>
</dbReference>
<dbReference type="SUPFAM" id="SSF46894">
    <property type="entry name" value="C-terminal effector domain of the bipartite response regulators"/>
    <property type="match status" value="1"/>
</dbReference>
<keyword evidence="7" id="KW-1185">Reference proteome</keyword>
<dbReference type="PANTHER" id="PTHR45566:SF2">
    <property type="entry name" value="NARL SUBFAMILY"/>
    <property type="match status" value="1"/>
</dbReference>
<dbReference type="PROSITE" id="PS50043">
    <property type="entry name" value="HTH_LUXR_2"/>
    <property type="match status" value="1"/>
</dbReference>
<accession>A0A178IPE5</accession>
<evidence type="ECO:0000259" key="4">
    <source>
        <dbReference type="PROSITE" id="PS50043"/>
    </source>
</evidence>